<dbReference type="AlphaFoldDB" id="A0A9D1V610"/>
<keyword evidence="6" id="KW-0804">Transcription</keyword>
<dbReference type="PANTHER" id="PTHR48111:SF1">
    <property type="entry name" value="TWO-COMPONENT RESPONSE REGULATOR ORR33"/>
    <property type="match status" value="1"/>
</dbReference>
<evidence type="ECO:0000313" key="13">
    <source>
        <dbReference type="Proteomes" id="UP000824204"/>
    </source>
</evidence>
<dbReference type="PANTHER" id="PTHR48111">
    <property type="entry name" value="REGULATOR OF RPOS"/>
    <property type="match status" value="1"/>
</dbReference>
<feature type="modified residue" description="4-aspartylphosphate" evidence="8">
    <location>
        <position position="53"/>
    </location>
</feature>
<organism evidence="12 13">
    <name type="scientific">Candidatus Borkfalkia faecipullorum</name>
    <dbReference type="NCBI Taxonomy" id="2838510"/>
    <lineage>
        <taxon>Bacteria</taxon>
        <taxon>Bacillati</taxon>
        <taxon>Bacillota</taxon>
        <taxon>Clostridia</taxon>
        <taxon>Christensenellales</taxon>
        <taxon>Christensenellaceae</taxon>
        <taxon>Candidatus Borkfalkia</taxon>
    </lineage>
</organism>
<sequence length="218" mass="24119">MEKKVYLLEDDSNIAELVKCALEMSNIAIECYATCAEFLAAVEKSPPAVCLLDIMLPDGNGLDVLAKIKQKYSSMGVIMLSALGQETDKVKGLNLGADDYIAKPFGVLELTARVNALLRRAAGTASLVRGNLSLDEDTMTATLRGVRLELNNKEFNLLKYLMQKEGKALTRENILNAVWGYDEGETRTVDNHVARLRKLGIDYIETVFGVGYKFVYKE</sequence>
<gene>
    <name evidence="12" type="ORF">H9741_00060</name>
</gene>
<evidence type="ECO:0000256" key="8">
    <source>
        <dbReference type="PROSITE-ProRule" id="PRU00169"/>
    </source>
</evidence>
<evidence type="ECO:0000256" key="3">
    <source>
        <dbReference type="ARBA" id="ARBA00023012"/>
    </source>
</evidence>
<dbReference type="Pfam" id="PF00072">
    <property type="entry name" value="Response_reg"/>
    <property type="match status" value="1"/>
</dbReference>
<dbReference type="CDD" id="cd17574">
    <property type="entry name" value="REC_OmpR"/>
    <property type="match status" value="1"/>
</dbReference>
<dbReference type="InterPro" id="IPR001867">
    <property type="entry name" value="OmpR/PhoB-type_DNA-bd"/>
</dbReference>
<proteinExistence type="predicted"/>
<dbReference type="Proteomes" id="UP000824204">
    <property type="component" value="Unassembled WGS sequence"/>
</dbReference>
<feature type="domain" description="OmpR/PhoB-type" evidence="11">
    <location>
        <begin position="124"/>
        <end position="216"/>
    </location>
</feature>
<dbReference type="InterPro" id="IPR011006">
    <property type="entry name" value="CheY-like_superfamily"/>
</dbReference>
<dbReference type="SMART" id="SM00862">
    <property type="entry name" value="Trans_reg_C"/>
    <property type="match status" value="1"/>
</dbReference>
<evidence type="ECO:0000256" key="2">
    <source>
        <dbReference type="ARBA" id="ARBA00022553"/>
    </source>
</evidence>
<keyword evidence="4" id="KW-0805">Transcription regulation</keyword>
<dbReference type="GO" id="GO:0000976">
    <property type="term" value="F:transcription cis-regulatory region binding"/>
    <property type="evidence" value="ECO:0007669"/>
    <property type="project" value="TreeGrafter"/>
</dbReference>
<protein>
    <recommendedName>
        <fullName evidence="1">Stage 0 sporulation protein A homolog</fullName>
    </recommendedName>
</protein>
<dbReference type="InterPro" id="IPR036388">
    <property type="entry name" value="WH-like_DNA-bd_sf"/>
</dbReference>
<dbReference type="PROSITE" id="PS51755">
    <property type="entry name" value="OMPR_PHOB"/>
    <property type="match status" value="1"/>
</dbReference>
<evidence type="ECO:0000256" key="1">
    <source>
        <dbReference type="ARBA" id="ARBA00018672"/>
    </source>
</evidence>
<evidence type="ECO:0000256" key="4">
    <source>
        <dbReference type="ARBA" id="ARBA00023015"/>
    </source>
</evidence>
<keyword evidence="2 8" id="KW-0597">Phosphoprotein</keyword>
<evidence type="ECO:0000259" key="10">
    <source>
        <dbReference type="PROSITE" id="PS50110"/>
    </source>
</evidence>
<comment type="function">
    <text evidence="7">May play the central regulatory role in sporulation. It may be an element of the effector pathway responsible for the activation of sporulation genes in response to nutritional stress. Spo0A may act in concert with spo0H (a sigma factor) to control the expression of some genes that are critical to the sporulation process.</text>
</comment>
<feature type="DNA-binding region" description="OmpR/PhoB-type" evidence="9">
    <location>
        <begin position="124"/>
        <end position="216"/>
    </location>
</feature>
<dbReference type="Gene3D" id="1.10.10.10">
    <property type="entry name" value="Winged helix-like DNA-binding domain superfamily/Winged helix DNA-binding domain"/>
    <property type="match status" value="1"/>
</dbReference>
<dbReference type="GO" id="GO:0000156">
    <property type="term" value="F:phosphorelay response regulator activity"/>
    <property type="evidence" value="ECO:0007669"/>
    <property type="project" value="TreeGrafter"/>
</dbReference>
<keyword evidence="5 9" id="KW-0238">DNA-binding</keyword>
<evidence type="ECO:0000313" key="12">
    <source>
        <dbReference type="EMBL" id="HIX06847.1"/>
    </source>
</evidence>
<dbReference type="PROSITE" id="PS50110">
    <property type="entry name" value="RESPONSE_REGULATORY"/>
    <property type="match status" value="1"/>
</dbReference>
<name>A0A9D1V610_9FIRM</name>
<reference evidence="12" key="2">
    <citation type="submission" date="2021-04" db="EMBL/GenBank/DDBJ databases">
        <authorList>
            <person name="Gilroy R."/>
        </authorList>
    </citation>
    <scope>NUCLEOTIDE SEQUENCE</scope>
    <source>
        <strain evidence="12">811</strain>
    </source>
</reference>
<dbReference type="Gene3D" id="6.10.250.690">
    <property type="match status" value="1"/>
</dbReference>
<accession>A0A9D1V610</accession>
<dbReference type="Pfam" id="PF00486">
    <property type="entry name" value="Trans_reg_C"/>
    <property type="match status" value="1"/>
</dbReference>
<dbReference type="GO" id="GO:0005829">
    <property type="term" value="C:cytosol"/>
    <property type="evidence" value="ECO:0007669"/>
    <property type="project" value="TreeGrafter"/>
</dbReference>
<evidence type="ECO:0000256" key="5">
    <source>
        <dbReference type="ARBA" id="ARBA00023125"/>
    </source>
</evidence>
<dbReference type="Gene3D" id="3.40.50.2300">
    <property type="match status" value="1"/>
</dbReference>
<reference evidence="12" key="1">
    <citation type="journal article" date="2021" name="PeerJ">
        <title>Extensive microbial diversity within the chicken gut microbiome revealed by metagenomics and culture.</title>
        <authorList>
            <person name="Gilroy R."/>
            <person name="Ravi A."/>
            <person name="Getino M."/>
            <person name="Pursley I."/>
            <person name="Horton D.L."/>
            <person name="Alikhan N.F."/>
            <person name="Baker D."/>
            <person name="Gharbi K."/>
            <person name="Hall N."/>
            <person name="Watson M."/>
            <person name="Adriaenssens E.M."/>
            <person name="Foster-Nyarko E."/>
            <person name="Jarju S."/>
            <person name="Secka A."/>
            <person name="Antonio M."/>
            <person name="Oren A."/>
            <person name="Chaudhuri R.R."/>
            <person name="La Ragione R."/>
            <person name="Hildebrand F."/>
            <person name="Pallen M.J."/>
        </authorList>
    </citation>
    <scope>NUCLEOTIDE SEQUENCE</scope>
    <source>
        <strain evidence="12">811</strain>
    </source>
</reference>
<dbReference type="EMBL" id="DXFX01000001">
    <property type="protein sequence ID" value="HIX06847.1"/>
    <property type="molecule type" value="Genomic_DNA"/>
</dbReference>
<feature type="domain" description="Response regulatory" evidence="10">
    <location>
        <begin position="4"/>
        <end position="118"/>
    </location>
</feature>
<dbReference type="CDD" id="cd00383">
    <property type="entry name" value="trans_reg_C"/>
    <property type="match status" value="1"/>
</dbReference>
<dbReference type="SUPFAM" id="SSF46894">
    <property type="entry name" value="C-terminal effector domain of the bipartite response regulators"/>
    <property type="match status" value="1"/>
</dbReference>
<dbReference type="InterPro" id="IPR001789">
    <property type="entry name" value="Sig_transdc_resp-reg_receiver"/>
</dbReference>
<dbReference type="InterPro" id="IPR039420">
    <property type="entry name" value="WalR-like"/>
</dbReference>
<dbReference type="GO" id="GO:0006355">
    <property type="term" value="P:regulation of DNA-templated transcription"/>
    <property type="evidence" value="ECO:0007669"/>
    <property type="project" value="InterPro"/>
</dbReference>
<evidence type="ECO:0000256" key="9">
    <source>
        <dbReference type="PROSITE-ProRule" id="PRU01091"/>
    </source>
</evidence>
<evidence type="ECO:0000256" key="6">
    <source>
        <dbReference type="ARBA" id="ARBA00023163"/>
    </source>
</evidence>
<evidence type="ECO:0000259" key="11">
    <source>
        <dbReference type="PROSITE" id="PS51755"/>
    </source>
</evidence>
<dbReference type="SUPFAM" id="SSF52172">
    <property type="entry name" value="CheY-like"/>
    <property type="match status" value="1"/>
</dbReference>
<dbReference type="InterPro" id="IPR016032">
    <property type="entry name" value="Sig_transdc_resp-reg_C-effctor"/>
</dbReference>
<dbReference type="SMART" id="SM00448">
    <property type="entry name" value="REC"/>
    <property type="match status" value="1"/>
</dbReference>
<dbReference type="GO" id="GO:0032993">
    <property type="term" value="C:protein-DNA complex"/>
    <property type="evidence" value="ECO:0007669"/>
    <property type="project" value="TreeGrafter"/>
</dbReference>
<evidence type="ECO:0000256" key="7">
    <source>
        <dbReference type="ARBA" id="ARBA00024867"/>
    </source>
</evidence>
<comment type="caution">
    <text evidence="12">The sequence shown here is derived from an EMBL/GenBank/DDBJ whole genome shotgun (WGS) entry which is preliminary data.</text>
</comment>
<keyword evidence="3" id="KW-0902">Two-component regulatory system</keyword>